<dbReference type="Pfam" id="PF04782">
    <property type="entry name" value="DUF632"/>
    <property type="match status" value="1"/>
</dbReference>
<evidence type="ECO:0000259" key="3">
    <source>
        <dbReference type="Pfam" id="PF04783"/>
    </source>
</evidence>
<dbReference type="InParanoid" id="F6HAH2"/>
<dbReference type="InterPro" id="IPR006867">
    <property type="entry name" value="DUF632"/>
</dbReference>
<name>F6HAH2_VITVI</name>
<keyword evidence="5" id="KW-1185">Reference proteome</keyword>
<evidence type="ECO:0000259" key="2">
    <source>
        <dbReference type="Pfam" id="PF04782"/>
    </source>
</evidence>
<feature type="domain" description="DUF632" evidence="2">
    <location>
        <begin position="256"/>
        <end position="579"/>
    </location>
</feature>
<dbReference type="SMR" id="F6HAH2"/>
<sequence length="725" mass="82208">MGWQLMAKGRKDNMGCGASRPDEDDDVVSLCRERKRLLKSAIERRYSLADAHSRYNDSLNGVAAAIKLFVARHSSPLSPFLITFPTASDTDATQPSNPMFLQQTPSESTHEAIGCKSSDSVISSDSSEGESENEGEEEGEGGVCDHFYEGMAPPVPLPQGDFEWDFFYPFDTVRTEVGLDNGFRRTSDDDDLRRIRQQEGIPELEEDGAREKGERKVVVQMNGGGVEGMTAAGEPSPNQEHKGLRVIDTEASGRELLEALKDVEDHFVRAYESGFDVSRLLEVNRVHLLSSLEEIKESPKKLVRSITWNRSNLSRSSSSKTFLAPGSKSSSTWSELGNDLIDDYEGMASGSLSQTLERLYAWEKKLYEEVKAGDETRRTYERKCSHLKKQDDSGDGLHSVDKTSAEVNDLYTRILVGLQSAESISKRIEKLRDEELLPQLVELLQGLIRIWKIMLESHETQNKIMSEVKSFTCPSYGKFCNDSHRLATFQLETELQNWRACFAEYFSAQKAYIEALNGWLSKFIAPEVEFYSRIKSSGPPYEIRGPLLLVICRHWLASLEKLPDKLVKCTMKSFGKDIRAIWVQQGEEQQQKRKVDGLAKELDRRVHAFKRAQSRILESKVPEQNKEADIRYRIEYLSEREGQLDDFRKRLDAEKAKHLGSMQETQQITLNAFQIGFFSVFESLTEFSKASLKMYDDLVTFCASYPKVGDERSDKPCYIMADMGN</sequence>
<feature type="domain" description="DUF630" evidence="3">
    <location>
        <begin position="14"/>
        <end position="73"/>
    </location>
</feature>
<feature type="compositionally biased region" description="Low complexity" evidence="1">
    <location>
        <begin position="117"/>
        <end position="126"/>
    </location>
</feature>
<reference evidence="5" key="1">
    <citation type="journal article" date="2007" name="Nature">
        <title>The grapevine genome sequence suggests ancestral hexaploidization in major angiosperm phyla.</title>
        <authorList>
            <consortium name="The French-Italian Public Consortium for Grapevine Genome Characterization."/>
            <person name="Jaillon O."/>
            <person name="Aury J.-M."/>
            <person name="Noel B."/>
            <person name="Policriti A."/>
            <person name="Clepet C."/>
            <person name="Casagrande A."/>
            <person name="Choisne N."/>
            <person name="Aubourg S."/>
            <person name="Vitulo N."/>
            <person name="Jubin C."/>
            <person name="Vezzi A."/>
            <person name="Legeai F."/>
            <person name="Hugueney P."/>
            <person name="Dasilva C."/>
            <person name="Horner D."/>
            <person name="Mica E."/>
            <person name="Jublot D."/>
            <person name="Poulain J."/>
            <person name="Bruyere C."/>
            <person name="Billault A."/>
            <person name="Segurens B."/>
            <person name="Gouyvenoux M."/>
            <person name="Ugarte E."/>
            <person name="Cattonaro F."/>
            <person name="Anthouard V."/>
            <person name="Vico V."/>
            <person name="Del Fabbro C."/>
            <person name="Alaux M."/>
            <person name="Di Gaspero G."/>
            <person name="Dumas V."/>
            <person name="Felice N."/>
            <person name="Paillard S."/>
            <person name="Juman I."/>
            <person name="Moroldo M."/>
            <person name="Scalabrin S."/>
            <person name="Canaguier A."/>
            <person name="Le Clainche I."/>
            <person name="Malacrida G."/>
            <person name="Durand E."/>
            <person name="Pesole G."/>
            <person name="Laucou V."/>
            <person name="Chatelet P."/>
            <person name="Merdinoglu D."/>
            <person name="Delledonne M."/>
            <person name="Pezzotti M."/>
            <person name="Lecharny A."/>
            <person name="Scarpelli C."/>
            <person name="Artiguenave F."/>
            <person name="Pe M.E."/>
            <person name="Valle G."/>
            <person name="Morgante M."/>
            <person name="Caboche M."/>
            <person name="Adam-Blondon A.-F."/>
            <person name="Weissenbach J."/>
            <person name="Quetier F."/>
            <person name="Wincker P."/>
        </authorList>
    </citation>
    <scope>NUCLEOTIDE SEQUENCE [LARGE SCALE GENOMIC DNA]</scope>
    <source>
        <strain evidence="5">cv. Pinot noir / PN40024</strain>
    </source>
</reference>
<dbReference type="EMBL" id="FN595505">
    <property type="protein sequence ID" value="CCB49216.1"/>
    <property type="molecule type" value="Genomic_DNA"/>
</dbReference>
<dbReference type="Pfam" id="PF04783">
    <property type="entry name" value="DUF630"/>
    <property type="match status" value="1"/>
</dbReference>
<dbReference type="Proteomes" id="UP000009183">
    <property type="component" value="Unassembled WGS sequence, unordered"/>
</dbReference>
<accession>F6HAH2</accession>
<dbReference type="AlphaFoldDB" id="F6HAH2"/>
<dbReference type="PaxDb" id="29760-VIT_00s0264g00010.t01"/>
<dbReference type="PANTHER" id="PTHR21450">
    <property type="entry name" value="PROTEIN ALTERED PHOSPHATE STARVATION RESPONSE 1"/>
    <property type="match status" value="1"/>
</dbReference>
<gene>
    <name evidence="4" type="ORF">VIT_00s0264g00010</name>
</gene>
<feature type="region of interest" description="Disordered" evidence="1">
    <location>
        <begin position="92"/>
        <end position="145"/>
    </location>
</feature>
<protein>
    <recommendedName>
        <fullName evidence="6">Nitrate regulatory gene2 protein</fullName>
    </recommendedName>
</protein>
<feature type="compositionally biased region" description="Acidic residues" evidence="1">
    <location>
        <begin position="127"/>
        <end position="140"/>
    </location>
</feature>
<dbReference type="InterPro" id="IPR006868">
    <property type="entry name" value="DUF630"/>
</dbReference>
<feature type="compositionally biased region" description="Polar residues" evidence="1">
    <location>
        <begin position="92"/>
        <end position="107"/>
    </location>
</feature>
<dbReference type="OrthoDB" id="1893612at2759"/>
<evidence type="ECO:0008006" key="6">
    <source>
        <dbReference type="Google" id="ProtNLM"/>
    </source>
</evidence>
<dbReference type="PANTHER" id="PTHR21450:SF17">
    <property type="entry name" value="OS09G0542500 PROTEIN"/>
    <property type="match status" value="1"/>
</dbReference>
<dbReference type="eggNOG" id="ENOG502QUC7">
    <property type="taxonomic scope" value="Eukaryota"/>
</dbReference>
<evidence type="ECO:0000313" key="4">
    <source>
        <dbReference type="EMBL" id="CCB49216.1"/>
    </source>
</evidence>
<organism evidence="4 5">
    <name type="scientific">Vitis vinifera</name>
    <name type="common">Grape</name>
    <dbReference type="NCBI Taxonomy" id="29760"/>
    <lineage>
        <taxon>Eukaryota</taxon>
        <taxon>Viridiplantae</taxon>
        <taxon>Streptophyta</taxon>
        <taxon>Embryophyta</taxon>
        <taxon>Tracheophyta</taxon>
        <taxon>Spermatophyta</taxon>
        <taxon>Magnoliopsida</taxon>
        <taxon>eudicotyledons</taxon>
        <taxon>Gunneridae</taxon>
        <taxon>Pentapetalae</taxon>
        <taxon>rosids</taxon>
        <taxon>Vitales</taxon>
        <taxon>Vitaceae</taxon>
        <taxon>Viteae</taxon>
        <taxon>Vitis</taxon>
    </lineage>
</organism>
<evidence type="ECO:0000313" key="5">
    <source>
        <dbReference type="Proteomes" id="UP000009183"/>
    </source>
</evidence>
<dbReference type="HOGENOM" id="CLU_010985_5_1_1"/>
<evidence type="ECO:0000256" key="1">
    <source>
        <dbReference type="SAM" id="MobiDB-lite"/>
    </source>
</evidence>
<proteinExistence type="predicted"/>